<sequence>MTQTTTTTEKAASSLEHALYLSLHRKQPNNNHSNPLTRLYLDALASLDPSSSSSSTTQPIQQPLSESPLFLFPNQSHQPPFSLTAAAHLSSLVTQIEVRRRALVATAKNINTSKSNLKHVTTRINSLIEKSSPRLEARLEFTLLALKRWILAVSIAAPPSSSAFKSSTSATVSSSSSKTRTCLNSDDLPFSARLSGLALDWILEREKCLVASAEDRVELKGVEKFVTEVPWDHVLKWIREYVYNDHDFSNDLTGCMEALEEEHRRNLEILALKNVRTPCTPTAVTRSSPSPSSSAYRAEKENAAQGGASRNQKKFGGESVIQTSGAITSGSATSNPKKRRLPF</sequence>
<protein>
    <submittedName>
        <fullName evidence="2">Uncharacterized protein</fullName>
    </submittedName>
</protein>
<dbReference type="Proteomes" id="UP000193642">
    <property type="component" value="Unassembled WGS sequence"/>
</dbReference>
<evidence type="ECO:0000313" key="3">
    <source>
        <dbReference type="Proteomes" id="UP000193642"/>
    </source>
</evidence>
<gene>
    <name evidence="2" type="ORF">BCR33DRAFT_720116</name>
</gene>
<evidence type="ECO:0000313" key="2">
    <source>
        <dbReference type="EMBL" id="ORY39278.1"/>
    </source>
</evidence>
<proteinExistence type="predicted"/>
<comment type="caution">
    <text evidence="2">The sequence shown here is derived from an EMBL/GenBank/DDBJ whole genome shotgun (WGS) entry which is preliminary data.</text>
</comment>
<organism evidence="2 3">
    <name type="scientific">Rhizoclosmatium globosum</name>
    <dbReference type="NCBI Taxonomy" id="329046"/>
    <lineage>
        <taxon>Eukaryota</taxon>
        <taxon>Fungi</taxon>
        <taxon>Fungi incertae sedis</taxon>
        <taxon>Chytridiomycota</taxon>
        <taxon>Chytridiomycota incertae sedis</taxon>
        <taxon>Chytridiomycetes</taxon>
        <taxon>Chytridiales</taxon>
        <taxon>Chytriomycetaceae</taxon>
        <taxon>Rhizoclosmatium</taxon>
    </lineage>
</organism>
<dbReference type="EMBL" id="MCGO01000040">
    <property type="protein sequence ID" value="ORY39278.1"/>
    <property type="molecule type" value="Genomic_DNA"/>
</dbReference>
<dbReference type="AlphaFoldDB" id="A0A1Y2BX11"/>
<keyword evidence="3" id="KW-1185">Reference proteome</keyword>
<feature type="compositionally biased region" description="Low complexity" evidence="1">
    <location>
        <begin position="323"/>
        <end position="334"/>
    </location>
</feature>
<feature type="region of interest" description="Disordered" evidence="1">
    <location>
        <begin position="280"/>
        <end position="343"/>
    </location>
</feature>
<name>A0A1Y2BX11_9FUNG</name>
<evidence type="ECO:0000256" key="1">
    <source>
        <dbReference type="SAM" id="MobiDB-lite"/>
    </source>
</evidence>
<reference evidence="2 3" key="1">
    <citation type="submission" date="2016-07" db="EMBL/GenBank/DDBJ databases">
        <title>Pervasive Adenine N6-methylation of Active Genes in Fungi.</title>
        <authorList>
            <consortium name="DOE Joint Genome Institute"/>
            <person name="Mondo S.J."/>
            <person name="Dannebaum R.O."/>
            <person name="Kuo R.C."/>
            <person name="Labutti K."/>
            <person name="Haridas S."/>
            <person name="Kuo A."/>
            <person name="Salamov A."/>
            <person name="Ahrendt S.R."/>
            <person name="Lipzen A."/>
            <person name="Sullivan W."/>
            <person name="Andreopoulos W.B."/>
            <person name="Clum A."/>
            <person name="Lindquist E."/>
            <person name="Daum C."/>
            <person name="Ramamoorthy G.K."/>
            <person name="Gryganskyi A."/>
            <person name="Culley D."/>
            <person name="Magnuson J.K."/>
            <person name="James T.Y."/>
            <person name="O'Malley M.A."/>
            <person name="Stajich J.E."/>
            <person name="Spatafora J.W."/>
            <person name="Visel A."/>
            <person name="Grigoriev I.V."/>
        </authorList>
    </citation>
    <scope>NUCLEOTIDE SEQUENCE [LARGE SCALE GENOMIC DNA]</scope>
    <source>
        <strain evidence="2 3">JEL800</strain>
    </source>
</reference>
<dbReference type="OrthoDB" id="10670614at2759"/>
<accession>A0A1Y2BX11</accession>